<proteinExistence type="predicted"/>
<sequence length="78" mass="8682">MGVGGRGEITRLRRMTVEGGSSALHGEHGRAARCQQQRWSHEDRGERLIGVGGGERLELVVRRQQLVMANPVARSHQR</sequence>
<dbReference type="AlphaFoldDB" id="A0A0N7KNH5"/>
<protein>
    <submittedName>
        <fullName evidence="2">Uncharacterized protein</fullName>
    </submittedName>
</protein>
<dbReference type="EMBL" id="AP005177">
    <property type="protein sequence ID" value="BAD31051.1"/>
    <property type="molecule type" value="Genomic_DNA"/>
</dbReference>
<evidence type="ECO:0000313" key="2">
    <source>
        <dbReference type="EMBL" id="BAD31051.1"/>
    </source>
</evidence>
<gene>
    <name evidence="2" type="primary">OSJNBb0055I24.119</name>
</gene>
<evidence type="ECO:0000313" key="3">
    <source>
        <dbReference type="Proteomes" id="UP000000763"/>
    </source>
</evidence>
<accession>A0A0N7KNH5</accession>
<name>A0A0N7KNH5_ORYSJ</name>
<reference evidence="3" key="2">
    <citation type="journal article" date="2008" name="Nucleic Acids Res.">
        <title>The rice annotation project database (RAP-DB): 2008 update.</title>
        <authorList>
            <consortium name="The rice annotation project (RAP)"/>
        </authorList>
    </citation>
    <scope>GENOME REANNOTATION</scope>
    <source>
        <strain evidence="3">cv. Nipponbare</strain>
    </source>
</reference>
<feature type="region of interest" description="Disordered" evidence="1">
    <location>
        <begin position="20"/>
        <end position="39"/>
    </location>
</feature>
<reference evidence="3" key="1">
    <citation type="journal article" date="2005" name="Nature">
        <title>The map-based sequence of the rice genome.</title>
        <authorList>
            <consortium name="International rice genome sequencing project (IRGSP)"/>
            <person name="Matsumoto T."/>
            <person name="Wu J."/>
            <person name="Kanamori H."/>
            <person name="Katayose Y."/>
            <person name="Fujisawa M."/>
            <person name="Namiki N."/>
            <person name="Mizuno H."/>
            <person name="Yamamoto K."/>
            <person name="Antonio B.A."/>
            <person name="Baba T."/>
            <person name="Sakata K."/>
            <person name="Nagamura Y."/>
            <person name="Aoki H."/>
            <person name="Arikawa K."/>
            <person name="Arita K."/>
            <person name="Bito T."/>
            <person name="Chiden Y."/>
            <person name="Fujitsuka N."/>
            <person name="Fukunaka R."/>
            <person name="Hamada M."/>
            <person name="Harada C."/>
            <person name="Hayashi A."/>
            <person name="Hijishita S."/>
            <person name="Honda M."/>
            <person name="Hosokawa S."/>
            <person name="Ichikawa Y."/>
            <person name="Idonuma A."/>
            <person name="Iijima M."/>
            <person name="Ikeda M."/>
            <person name="Ikeno M."/>
            <person name="Ito K."/>
            <person name="Ito S."/>
            <person name="Ito T."/>
            <person name="Ito Y."/>
            <person name="Ito Y."/>
            <person name="Iwabuchi A."/>
            <person name="Kamiya K."/>
            <person name="Karasawa W."/>
            <person name="Kurita K."/>
            <person name="Katagiri S."/>
            <person name="Kikuta A."/>
            <person name="Kobayashi H."/>
            <person name="Kobayashi N."/>
            <person name="Machita K."/>
            <person name="Maehara T."/>
            <person name="Masukawa M."/>
            <person name="Mizubayashi T."/>
            <person name="Mukai Y."/>
            <person name="Nagasaki H."/>
            <person name="Nagata Y."/>
            <person name="Naito S."/>
            <person name="Nakashima M."/>
            <person name="Nakama Y."/>
            <person name="Nakamichi Y."/>
            <person name="Nakamura M."/>
            <person name="Meguro A."/>
            <person name="Negishi M."/>
            <person name="Ohta I."/>
            <person name="Ohta T."/>
            <person name="Okamoto M."/>
            <person name="Ono N."/>
            <person name="Saji S."/>
            <person name="Sakaguchi M."/>
            <person name="Sakai K."/>
            <person name="Shibata M."/>
            <person name="Shimokawa T."/>
            <person name="Song J."/>
            <person name="Takazaki Y."/>
            <person name="Terasawa K."/>
            <person name="Tsugane M."/>
            <person name="Tsuji K."/>
            <person name="Ueda S."/>
            <person name="Waki K."/>
            <person name="Yamagata H."/>
            <person name="Yamamoto M."/>
            <person name="Yamamoto S."/>
            <person name="Yamane H."/>
            <person name="Yoshiki S."/>
            <person name="Yoshihara R."/>
            <person name="Yukawa K."/>
            <person name="Zhong H."/>
            <person name="Yano M."/>
            <person name="Yuan Q."/>
            <person name="Ouyang S."/>
            <person name="Liu J."/>
            <person name="Jones K.M."/>
            <person name="Gansberger K."/>
            <person name="Moffat K."/>
            <person name="Hill J."/>
            <person name="Bera J."/>
            <person name="Fadrosh D."/>
            <person name="Jin S."/>
            <person name="Johri S."/>
            <person name="Kim M."/>
            <person name="Overton L."/>
            <person name="Reardon M."/>
            <person name="Tsitrin T."/>
            <person name="Vuong H."/>
            <person name="Weaver B."/>
            <person name="Ciecko A."/>
            <person name="Tallon L."/>
            <person name="Jackson J."/>
            <person name="Pai G."/>
            <person name="Aken S.V."/>
            <person name="Utterback T."/>
            <person name="Reidmuller S."/>
            <person name="Feldblyum T."/>
            <person name="Hsiao J."/>
            <person name="Zismann V."/>
            <person name="Iobst S."/>
            <person name="de Vazeille A.R."/>
            <person name="Buell C.R."/>
            <person name="Ying K."/>
            <person name="Li Y."/>
            <person name="Lu T."/>
            <person name="Huang Y."/>
            <person name="Zhao Q."/>
            <person name="Feng Q."/>
            <person name="Zhang L."/>
            <person name="Zhu J."/>
            <person name="Weng Q."/>
            <person name="Mu J."/>
            <person name="Lu Y."/>
            <person name="Fan D."/>
            <person name="Liu Y."/>
            <person name="Guan J."/>
            <person name="Zhang Y."/>
            <person name="Yu S."/>
            <person name="Liu X."/>
            <person name="Zhang Y."/>
            <person name="Hong G."/>
            <person name="Han B."/>
            <person name="Choisne N."/>
            <person name="Demange N."/>
            <person name="Orjeda G."/>
            <person name="Samain S."/>
            <person name="Cattolico L."/>
            <person name="Pelletier E."/>
            <person name="Couloux A."/>
            <person name="Segurens B."/>
            <person name="Wincker P."/>
            <person name="D'Hont A."/>
            <person name="Scarpelli C."/>
            <person name="Weissenbach J."/>
            <person name="Salanoubat M."/>
            <person name="Quetier F."/>
            <person name="Yu Y."/>
            <person name="Kim H.R."/>
            <person name="Rambo T."/>
            <person name="Currie J."/>
            <person name="Collura K."/>
            <person name="Luo M."/>
            <person name="Yang T."/>
            <person name="Ammiraju J.S.S."/>
            <person name="Engler F."/>
            <person name="Soderlund C."/>
            <person name="Wing R.A."/>
            <person name="Palmer L.E."/>
            <person name="de la Bastide M."/>
            <person name="Spiegel L."/>
            <person name="Nascimento L."/>
            <person name="Zutavern T."/>
            <person name="O'Shaughnessy A."/>
            <person name="Dike S."/>
            <person name="Dedhia N."/>
            <person name="Preston R."/>
            <person name="Balija V."/>
            <person name="McCombie W.R."/>
            <person name="Chow T."/>
            <person name="Chen H."/>
            <person name="Chung M."/>
            <person name="Chen C."/>
            <person name="Shaw J."/>
            <person name="Wu H."/>
            <person name="Hsiao K."/>
            <person name="Chao Y."/>
            <person name="Chu M."/>
            <person name="Cheng C."/>
            <person name="Hour A."/>
            <person name="Lee P."/>
            <person name="Lin S."/>
            <person name="Lin Y."/>
            <person name="Liou J."/>
            <person name="Liu S."/>
            <person name="Hsing Y."/>
            <person name="Raghuvanshi S."/>
            <person name="Mohanty A."/>
            <person name="Bharti A.K."/>
            <person name="Gaur A."/>
            <person name="Gupta V."/>
            <person name="Kumar D."/>
            <person name="Ravi V."/>
            <person name="Vij S."/>
            <person name="Kapur A."/>
            <person name="Khurana P."/>
            <person name="Khurana P."/>
            <person name="Khurana J.P."/>
            <person name="Tyagi A.K."/>
            <person name="Gaikwad K."/>
            <person name="Singh A."/>
            <person name="Dalal V."/>
            <person name="Srivastava S."/>
            <person name="Dixit A."/>
            <person name="Pal A.K."/>
            <person name="Ghazi I.A."/>
            <person name="Yadav M."/>
            <person name="Pandit A."/>
            <person name="Bhargava A."/>
            <person name="Sureshbabu K."/>
            <person name="Batra K."/>
            <person name="Sharma T.R."/>
            <person name="Mohapatra T."/>
            <person name="Singh N.K."/>
            <person name="Messing J."/>
            <person name="Nelson A.B."/>
            <person name="Fuks G."/>
            <person name="Kavchok S."/>
            <person name="Keizer G."/>
            <person name="Linton E."/>
            <person name="Llaca V."/>
            <person name="Song R."/>
            <person name="Tanyolac B."/>
            <person name="Young S."/>
            <person name="Ho-Il K."/>
            <person name="Hahn J.H."/>
            <person name="Sangsakoo G."/>
            <person name="Vanavichit A."/>
            <person name="de Mattos Luiz.A.T."/>
            <person name="Zimmer P.D."/>
            <person name="Malone G."/>
            <person name="Dellagostin O."/>
            <person name="de Oliveira A.C."/>
            <person name="Bevan M."/>
            <person name="Bancroft I."/>
            <person name="Minx P."/>
            <person name="Cordum H."/>
            <person name="Wilson R."/>
            <person name="Cheng Z."/>
            <person name="Jin W."/>
            <person name="Jiang J."/>
            <person name="Leong S.A."/>
            <person name="Iwama H."/>
            <person name="Gojobori T."/>
            <person name="Itoh T."/>
            <person name="Niimura Y."/>
            <person name="Fujii Y."/>
            <person name="Habara T."/>
            <person name="Sakai H."/>
            <person name="Sato Y."/>
            <person name="Wilson G."/>
            <person name="Kumar K."/>
            <person name="McCouch S."/>
            <person name="Juretic N."/>
            <person name="Hoen D."/>
            <person name="Wright S."/>
            <person name="Bruskiewich R."/>
            <person name="Bureau T."/>
            <person name="Miyao A."/>
            <person name="Hirochika H."/>
            <person name="Nishikawa T."/>
            <person name="Kadowaki K."/>
            <person name="Sugiura M."/>
            <person name="Burr B."/>
            <person name="Sasaki T."/>
        </authorList>
    </citation>
    <scope>NUCLEOTIDE SEQUENCE [LARGE SCALE GENOMIC DNA]</scope>
    <source>
        <strain evidence="3">cv. Nipponbare</strain>
    </source>
</reference>
<dbReference type="Proteomes" id="UP000000763">
    <property type="component" value="Chromosome 7"/>
</dbReference>
<evidence type="ECO:0000256" key="1">
    <source>
        <dbReference type="SAM" id="MobiDB-lite"/>
    </source>
</evidence>
<organism evidence="2 3">
    <name type="scientific">Oryza sativa subsp. japonica</name>
    <name type="common">Rice</name>
    <dbReference type="NCBI Taxonomy" id="39947"/>
    <lineage>
        <taxon>Eukaryota</taxon>
        <taxon>Viridiplantae</taxon>
        <taxon>Streptophyta</taxon>
        <taxon>Embryophyta</taxon>
        <taxon>Tracheophyta</taxon>
        <taxon>Spermatophyta</taxon>
        <taxon>Magnoliopsida</taxon>
        <taxon>Liliopsida</taxon>
        <taxon>Poales</taxon>
        <taxon>Poaceae</taxon>
        <taxon>BOP clade</taxon>
        <taxon>Oryzoideae</taxon>
        <taxon>Oryzeae</taxon>
        <taxon>Oryzinae</taxon>
        <taxon>Oryza</taxon>
        <taxon>Oryza sativa</taxon>
    </lineage>
</organism>